<dbReference type="Proteomes" id="UP000299102">
    <property type="component" value="Unassembled WGS sequence"/>
</dbReference>
<keyword evidence="3" id="KW-1185">Reference proteome</keyword>
<feature type="compositionally biased region" description="Basic and acidic residues" evidence="1">
    <location>
        <begin position="18"/>
        <end position="32"/>
    </location>
</feature>
<evidence type="ECO:0000256" key="1">
    <source>
        <dbReference type="SAM" id="MobiDB-lite"/>
    </source>
</evidence>
<dbReference type="EMBL" id="BGZK01000824">
    <property type="protein sequence ID" value="GBP61857.1"/>
    <property type="molecule type" value="Genomic_DNA"/>
</dbReference>
<feature type="region of interest" description="Disordered" evidence="1">
    <location>
        <begin position="1"/>
        <end position="37"/>
    </location>
</feature>
<accession>A0A4C1XI10</accession>
<feature type="compositionally biased region" description="Low complexity" evidence="1">
    <location>
        <begin position="127"/>
        <end position="139"/>
    </location>
</feature>
<comment type="caution">
    <text evidence="2">The sequence shown here is derived from an EMBL/GenBank/DDBJ whole genome shotgun (WGS) entry which is preliminary data.</text>
</comment>
<proteinExistence type="predicted"/>
<reference evidence="2 3" key="1">
    <citation type="journal article" date="2019" name="Commun. Biol.">
        <title>The bagworm genome reveals a unique fibroin gene that provides high tensile strength.</title>
        <authorList>
            <person name="Kono N."/>
            <person name="Nakamura H."/>
            <person name="Ohtoshi R."/>
            <person name="Tomita M."/>
            <person name="Numata K."/>
            <person name="Arakawa K."/>
        </authorList>
    </citation>
    <scope>NUCLEOTIDE SEQUENCE [LARGE SCALE GENOMIC DNA]</scope>
</reference>
<protein>
    <submittedName>
        <fullName evidence="2">Uncharacterized protein</fullName>
    </submittedName>
</protein>
<sequence length="166" mass="17463">MVGTQRGWEGGAAQAAHAADRRWSDAGGRRPDQGGTHCQGSTCQRAASFNLFVLSSVAMSIRCLCRATRGRARRRACAQRRAGGRAPGCEAVFDVGGAQLNPRTQVTAARRMPMNANRIEAARIGDPAAAAEAARVGEPLPSSSRSDPRQGGLSNRRGAPETSVHN</sequence>
<name>A0A4C1XI10_EUMVA</name>
<gene>
    <name evidence="2" type="ORF">EVAR_97299_1</name>
</gene>
<organism evidence="2 3">
    <name type="scientific">Eumeta variegata</name>
    <name type="common">Bagworm moth</name>
    <name type="synonym">Eumeta japonica</name>
    <dbReference type="NCBI Taxonomy" id="151549"/>
    <lineage>
        <taxon>Eukaryota</taxon>
        <taxon>Metazoa</taxon>
        <taxon>Ecdysozoa</taxon>
        <taxon>Arthropoda</taxon>
        <taxon>Hexapoda</taxon>
        <taxon>Insecta</taxon>
        <taxon>Pterygota</taxon>
        <taxon>Neoptera</taxon>
        <taxon>Endopterygota</taxon>
        <taxon>Lepidoptera</taxon>
        <taxon>Glossata</taxon>
        <taxon>Ditrysia</taxon>
        <taxon>Tineoidea</taxon>
        <taxon>Psychidae</taxon>
        <taxon>Oiketicinae</taxon>
        <taxon>Eumeta</taxon>
    </lineage>
</organism>
<dbReference type="AlphaFoldDB" id="A0A4C1XI10"/>
<evidence type="ECO:0000313" key="2">
    <source>
        <dbReference type="EMBL" id="GBP61857.1"/>
    </source>
</evidence>
<feature type="region of interest" description="Disordered" evidence="1">
    <location>
        <begin position="127"/>
        <end position="166"/>
    </location>
</feature>
<evidence type="ECO:0000313" key="3">
    <source>
        <dbReference type="Proteomes" id="UP000299102"/>
    </source>
</evidence>